<sequence>MQFSIAKVASVFFLLSAASAKLHDSCTCHNGDSYNWRITIKACSLYASKNYQWGNGTYNTESGRCTQNTANDQLAGDQWEDACREIASSGFDCADGKGLYCKASPDDVRGWC</sequence>
<feature type="signal peptide" evidence="1">
    <location>
        <begin position="1"/>
        <end position="20"/>
    </location>
</feature>
<dbReference type="Proteomes" id="UP000176998">
    <property type="component" value="Unassembled WGS sequence"/>
</dbReference>
<evidence type="ECO:0000313" key="3">
    <source>
        <dbReference type="Proteomes" id="UP000176998"/>
    </source>
</evidence>
<organism evidence="2 3">
    <name type="scientific">Colletotrichum orchidophilum</name>
    <dbReference type="NCBI Taxonomy" id="1209926"/>
    <lineage>
        <taxon>Eukaryota</taxon>
        <taxon>Fungi</taxon>
        <taxon>Dikarya</taxon>
        <taxon>Ascomycota</taxon>
        <taxon>Pezizomycotina</taxon>
        <taxon>Sordariomycetes</taxon>
        <taxon>Hypocreomycetidae</taxon>
        <taxon>Glomerellales</taxon>
        <taxon>Glomerellaceae</taxon>
        <taxon>Colletotrichum</taxon>
    </lineage>
</organism>
<protein>
    <recommendedName>
        <fullName evidence="4">Secreted protein</fullName>
    </recommendedName>
</protein>
<reference evidence="2 3" key="1">
    <citation type="submission" date="2016-09" db="EMBL/GenBank/DDBJ databases">
        <authorList>
            <person name="Capua I."/>
            <person name="De Benedictis P."/>
            <person name="Joannis T."/>
            <person name="Lombin L.H."/>
            <person name="Cattoli G."/>
        </authorList>
    </citation>
    <scope>NUCLEOTIDE SEQUENCE [LARGE SCALE GENOMIC DNA]</scope>
    <source>
        <strain evidence="2 3">IMI 309357</strain>
    </source>
</reference>
<dbReference type="OrthoDB" id="3873024at2759"/>
<accession>A0A1G4BS88</accession>
<evidence type="ECO:0008006" key="4">
    <source>
        <dbReference type="Google" id="ProtNLM"/>
    </source>
</evidence>
<keyword evidence="1" id="KW-0732">Signal</keyword>
<evidence type="ECO:0000256" key="1">
    <source>
        <dbReference type="SAM" id="SignalP"/>
    </source>
</evidence>
<evidence type="ECO:0000313" key="2">
    <source>
        <dbReference type="EMBL" id="OHF04127.1"/>
    </source>
</evidence>
<name>A0A1G4BS88_9PEZI</name>
<keyword evidence="3" id="KW-1185">Reference proteome</keyword>
<dbReference type="AlphaFoldDB" id="A0A1G4BS88"/>
<dbReference type="GeneID" id="34553633"/>
<comment type="caution">
    <text evidence="2">The sequence shown here is derived from an EMBL/GenBank/DDBJ whole genome shotgun (WGS) entry which is preliminary data.</text>
</comment>
<gene>
    <name evidence="2" type="ORF">CORC01_00466</name>
</gene>
<feature type="chain" id="PRO_5009603283" description="Secreted protein" evidence="1">
    <location>
        <begin position="21"/>
        <end position="112"/>
    </location>
</feature>
<dbReference type="RefSeq" id="XP_022481262.1">
    <property type="nucleotide sequence ID" value="XM_022612123.1"/>
</dbReference>
<proteinExistence type="predicted"/>
<dbReference type="EMBL" id="MJBS01000003">
    <property type="protein sequence ID" value="OHF04127.1"/>
    <property type="molecule type" value="Genomic_DNA"/>
</dbReference>